<organism evidence="1 2">
    <name type="scientific">Geothrix limicola</name>
    <dbReference type="NCBI Taxonomy" id="2927978"/>
    <lineage>
        <taxon>Bacteria</taxon>
        <taxon>Pseudomonadati</taxon>
        <taxon>Acidobacteriota</taxon>
        <taxon>Holophagae</taxon>
        <taxon>Holophagales</taxon>
        <taxon>Holophagaceae</taxon>
        <taxon>Geothrix</taxon>
    </lineage>
</organism>
<dbReference type="RefSeq" id="WP_285573077.1">
    <property type="nucleotide sequence ID" value="NZ_BSDE01000002.1"/>
</dbReference>
<protein>
    <submittedName>
        <fullName evidence="1">Uncharacterized protein</fullName>
    </submittedName>
</protein>
<evidence type="ECO:0000313" key="2">
    <source>
        <dbReference type="Proteomes" id="UP001165069"/>
    </source>
</evidence>
<dbReference type="EMBL" id="BSDE01000002">
    <property type="protein sequence ID" value="GLH72864.1"/>
    <property type="molecule type" value="Genomic_DNA"/>
</dbReference>
<evidence type="ECO:0000313" key="1">
    <source>
        <dbReference type="EMBL" id="GLH72864.1"/>
    </source>
</evidence>
<dbReference type="Proteomes" id="UP001165069">
    <property type="component" value="Unassembled WGS sequence"/>
</dbReference>
<reference evidence="1 2" key="1">
    <citation type="journal article" date="2023" name="Antonie Van Leeuwenhoek">
        <title>Mesoterricola silvestris gen. nov., sp. nov., Mesoterricola sediminis sp. nov., Geothrix oryzae sp. nov., Geothrix edaphica sp. nov., Geothrix rubra sp. nov., and Geothrix limicola sp. nov., six novel members of Acidobacteriota isolated from soils.</title>
        <authorList>
            <person name="Itoh H."/>
            <person name="Sugisawa Y."/>
            <person name="Mise K."/>
            <person name="Xu Z."/>
            <person name="Kuniyasu M."/>
            <person name="Ushijima N."/>
            <person name="Kawano K."/>
            <person name="Kobayashi E."/>
            <person name="Shiratori Y."/>
            <person name="Masuda Y."/>
            <person name="Senoo K."/>
        </authorList>
    </citation>
    <scope>NUCLEOTIDE SEQUENCE [LARGE SCALE GENOMIC DNA]</scope>
    <source>
        <strain evidence="1 2">Red804</strain>
    </source>
</reference>
<accession>A0ABQ5QDE3</accession>
<keyword evidence="2" id="KW-1185">Reference proteome</keyword>
<proteinExistence type="predicted"/>
<gene>
    <name evidence="1" type="ORF">GETHLI_13660</name>
</gene>
<name>A0ABQ5QDE3_9BACT</name>
<comment type="caution">
    <text evidence="1">The sequence shown here is derived from an EMBL/GenBank/DDBJ whole genome shotgun (WGS) entry which is preliminary data.</text>
</comment>
<sequence length="50" mass="5363">MSIDKCPVCDWDMKDGGIKVRVAGKELTVCCDECAAKVQADPAAYAVMAR</sequence>